<dbReference type="PANTHER" id="PTHR42693">
    <property type="entry name" value="ARYLSULFATASE FAMILY MEMBER"/>
    <property type="match status" value="1"/>
</dbReference>
<protein>
    <submittedName>
        <fullName evidence="5">Arylsulfatase</fullName>
        <ecNumber evidence="5">3.1.6.1</ecNumber>
    </submittedName>
</protein>
<dbReference type="PANTHER" id="PTHR42693:SF53">
    <property type="entry name" value="ENDO-4-O-SULFATASE"/>
    <property type="match status" value="1"/>
</dbReference>
<evidence type="ECO:0000256" key="2">
    <source>
        <dbReference type="ARBA" id="ARBA00022801"/>
    </source>
</evidence>
<dbReference type="AlphaFoldDB" id="A0A517W0R6"/>
<keyword evidence="2 5" id="KW-0378">Hydrolase</keyword>
<dbReference type="RefSeq" id="WP_144987812.1">
    <property type="nucleotide sequence ID" value="NZ_CP037920.1"/>
</dbReference>
<evidence type="ECO:0000256" key="3">
    <source>
        <dbReference type="SAM" id="SignalP"/>
    </source>
</evidence>
<accession>A0A517W0R6</accession>
<comment type="similarity">
    <text evidence="1">Belongs to the sulfatase family.</text>
</comment>
<proteinExistence type="inferred from homology"/>
<dbReference type="CDD" id="cd16143">
    <property type="entry name" value="ARS_like"/>
    <property type="match status" value="1"/>
</dbReference>
<keyword evidence="3" id="KW-0732">Signal</keyword>
<evidence type="ECO:0000313" key="5">
    <source>
        <dbReference type="EMBL" id="QDT98836.1"/>
    </source>
</evidence>
<name>A0A517W0R6_9PLAN</name>
<evidence type="ECO:0000256" key="1">
    <source>
        <dbReference type="ARBA" id="ARBA00008779"/>
    </source>
</evidence>
<gene>
    <name evidence="5" type="primary">atsA_47</name>
    <name evidence="5" type="ORF">V144x_43450</name>
</gene>
<feature type="domain" description="Sulfatase N-terminal" evidence="4">
    <location>
        <begin position="21"/>
        <end position="393"/>
    </location>
</feature>
<organism evidence="5 6">
    <name type="scientific">Gimesia aquarii</name>
    <dbReference type="NCBI Taxonomy" id="2527964"/>
    <lineage>
        <taxon>Bacteria</taxon>
        <taxon>Pseudomonadati</taxon>
        <taxon>Planctomycetota</taxon>
        <taxon>Planctomycetia</taxon>
        <taxon>Planctomycetales</taxon>
        <taxon>Planctomycetaceae</taxon>
        <taxon>Gimesia</taxon>
    </lineage>
</organism>
<dbReference type="SUPFAM" id="SSF53649">
    <property type="entry name" value="Alkaline phosphatase-like"/>
    <property type="match status" value="1"/>
</dbReference>
<dbReference type="EMBL" id="CP037920">
    <property type="protein sequence ID" value="QDT98836.1"/>
    <property type="molecule type" value="Genomic_DNA"/>
</dbReference>
<evidence type="ECO:0000313" key="6">
    <source>
        <dbReference type="Proteomes" id="UP000318704"/>
    </source>
</evidence>
<dbReference type="GO" id="GO:0004065">
    <property type="term" value="F:arylsulfatase activity"/>
    <property type="evidence" value="ECO:0007669"/>
    <property type="project" value="UniProtKB-EC"/>
</dbReference>
<feature type="chain" id="PRO_5022087214" evidence="3">
    <location>
        <begin position="18"/>
        <end position="517"/>
    </location>
</feature>
<dbReference type="InterPro" id="IPR050738">
    <property type="entry name" value="Sulfatase"/>
</dbReference>
<dbReference type="Pfam" id="PF00884">
    <property type="entry name" value="Sulfatase"/>
    <property type="match status" value="1"/>
</dbReference>
<sequence precursor="true">MRIGILLCLLFTSSVHAATKPNIVFILADDLGYGDVACYNSESKVPTPYLDQLAVDGMRFTDAHSPSTVCTPTRYSIMTGQMAFRLNYPGVFTGVGGPCLIAKDRLTLPGMLRDKGYETAMFGKWHIGMTFLDKNGKMIHARQPAQNTDHTIKINPGVEAVRRIDYSRAVLDAPIHRGFDHFFGTVCCPTTDWLYAFMDGDRIPVPPTRLLDKSSLPKHAWSFDCRQGLIAPDFDHEEVDMVFLKKSLEFLDKHSKEYPEKPFFLFHSLQAVHLPSFPGKDFHGKTQAGPHGDFIFEFDDIVGQLLQKLESLGLTENTLVIVTSDNGPEVGTVINMREKHQHNGARPWRGMKRDNWEGGHRVPMIVRWPGKVEAGSISDQTVCLTDMMATCAAIVDTRLPNDAAEDSFNILPILLGKTKEDVRDFTLHQTMSLKLAIRNGDWKYLDHKGSGGNNYGRGKLKRFNLPDKTPDAPGQLYNMKSDPGETTNLYFKHPEVVKKLKNQLEQFKKSGRSAPVR</sequence>
<dbReference type="InterPro" id="IPR017850">
    <property type="entry name" value="Alkaline_phosphatase_core_sf"/>
</dbReference>
<dbReference type="EC" id="3.1.6.1" evidence="5"/>
<evidence type="ECO:0000259" key="4">
    <source>
        <dbReference type="Pfam" id="PF00884"/>
    </source>
</evidence>
<dbReference type="KEGG" id="gaw:V144x_43450"/>
<dbReference type="Gene3D" id="3.30.1120.10">
    <property type="match status" value="1"/>
</dbReference>
<dbReference type="Proteomes" id="UP000318704">
    <property type="component" value="Chromosome"/>
</dbReference>
<dbReference type="Gene3D" id="3.40.720.10">
    <property type="entry name" value="Alkaline Phosphatase, subunit A"/>
    <property type="match status" value="1"/>
</dbReference>
<reference evidence="5 6" key="1">
    <citation type="submission" date="2019-03" db="EMBL/GenBank/DDBJ databases">
        <title>Deep-cultivation of Planctomycetes and their phenomic and genomic characterization uncovers novel biology.</title>
        <authorList>
            <person name="Wiegand S."/>
            <person name="Jogler M."/>
            <person name="Boedeker C."/>
            <person name="Pinto D."/>
            <person name="Vollmers J."/>
            <person name="Rivas-Marin E."/>
            <person name="Kohn T."/>
            <person name="Peeters S.H."/>
            <person name="Heuer A."/>
            <person name="Rast P."/>
            <person name="Oberbeckmann S."/>
            <person name="Bunk B."/>
            <person name="Jeske O."/>
            <person name="Meyerdierks A."/>
            <person name="Storesund J.E."/>
            <person name="Kallscheuer N."/>
            <person name="Luecker S."/>
            <person name="Lage O.M."/>
            <person name="Pohl T."/>
            <person name="Merkel B.J."/>
            <person name="Hornburger P."/>
            <person name="Mueller R.-W."/>
            <person name="Bruemmer F."/>
            <person name="Labrenz M."/>
            <person name="Spormann A.M."/>
            <person name="Op den Camp H."/>
            <person name="Overmann J."/>
            <person name="Amann R."/>
            <person name="Jetten M.S.M."/>
            <person name="Mascher T."/>
            <person name="Medema M.H."/>
            <person name="Devos D.P."/>
            <person name="Kaster A.-K."/>
            <person name="Ovreas L."/>
            <person name="Rohde M."/>
            <person name="Galperin M.Y."/>
            <person name="Jogler C."/>
        </authorList>
    </citation>
    <scope>NUCLEOTIDE SEQUENCE [LARGE SCALE GENOMIC DNA]</scope>
    <source>
        <strain evidence="5 6">V144</strain>
    </source>
</reference>
<dbReference type="InterPro" id="IPR000917">
    <property type="entry name" value="Sulfatase_N"/>
</dbReference>
<feature type="signal peptide" evidence="3">
    <location>
        <begin position="1"/>
        <end position="17"/>
    </location>
</feature>